<dbReference type="NCBIfam" id="NF011702">
    <property type="entry name" value="PRK15122.1"/>
    <property type="match status" value="1"/>
</dbReference>
<dbReference type="InterPro" id="IPR018303">
    <property type="entry name" value="ATPase_P-typ_P_site"/>
</dbReference>
<evidence type="ECO:0000256" key="3">
    <source>
        <dbReference type="ARBA" id="ARBA00008746"/>
    </source>
</evidence>
<dbReference type="NCBIfam" id="TIGR01524">
    <property type="entry name" value="ATPase-IIIB_Mg"/>
    <property type="match status" value="1"/>
</dbReference>
<dbReference type="SUPFAM" id="SSF81653">
    <property type="entry name" value="Calcium ATPase, transduction domain A"/>
    <property type="match status" value="1"/>
</dbReference>
<dbReference type="Pfam" id="PF00690">
    <property type="entry name" value="Cation_ATPase_N"/>
    <property type="match status" value="1"/>
</dbReference>
<comment type="function">
    <text evidence="1">Mediates magnesium influx to the cytosol.</text>
</comment>
<evidence type="ECO:0000256" key="17">
    <source>
        <dbReference type="ARBA" id="ARBA00047295"/>
    </source>
</evidence>
<keyword evidence="10" id="KW-0547">Nucleotide-binding</keyword>
<organism evidence="20 21">
    <name type="scientific">Ideonella oryzae</name>
    <dbReference type="NCBI Taxonomy" id="2937441"/>
    <lineage>
        <taxon>Bacteria</taxon>
        <taxon>Pseudomonadati</taxon>
        <taxon>Pseudomonadota</taxon>
        <taxon>Betaproteobacteria</taxon>
        <taxon>Burkholderiales</taxon>
        <taxon>Sphaerotilaceae</taxon>
        <taxon>Ideonella</taxon>
    </lineage>
</organism>
<evidence type="ECO:0000256" key="11">
    <source>
        <dbReference type="ARBA" id="ARBA00022840"/>
    </source>
</evidence>
<dbReference type="InterPro" id="IPR044492">
    <property type="entry name" value="P_typ_ATPase_HD_dom"/>
</dbReference>
<dbReference type="SUPFAM" id="SSF81665">
    <property type="entry name" value="Calcium ATPase, transmembrane domain M"/>
    <property type="match status" value="1"/>
</dbReference>
<evidence type="ECO:0000313" key="21">
    <source>
        <dbReference type="Proteomes" id="UP001204851"/>
    </source>
</evidence>
<feature type="domain" description="Cation-transporting P-type ATPase N-terminal" evidence="19">
    <location>
        <begin position="53"/>
        <end position="126"/>
    </location>
</feature>
<dbReference type="NCBIfam" id="TIGR01494">
    <property type="entry name" value="ATPase_P-type"/>
    <property type="match status" value="2"/>
</dbReference>
<keyword evidence="7" id="KW-0997">Cell inner membrane</keyword>
<dbReference type="Gene3D" id="3.40.50.1000">
    <property type="entry name" value="HAD superfamily/HAD-like"/>
    <property type="match status" value="1"/>
</dbReference>
<keyword evidence="14 18" id="KW-1133">Transmembrane helix</keyword>
<dbReference type="Pfam" id="PF00689">
    <property type="entry name" value="Cation_ATPase_C"/>
    <property type="match status" value="1"/>
</dbReference>
<keyword evidence="11" id="KW-0067">ATP-binding</keyword>
<dbReference type="Pfam" id="PF13246">
    <property type="entry name" value="Cation_ATPase"/>
    <property type="match status" value="1"/>
</dbReference>
<comment type="subcellular location">
    <subcellularLocation>
        <location evidence="2">Cell inner membrane</location>
        <topology evidence="2">Multi-pass membrane protein</topology>
    </subcellularLocation>
</comment>
<dbReference type="InterPro" id="IPR001757">
    <property type="entry name" value="P_typ_ATPase"/>
</dbReference>
<evidence type="ECO:0000256" key="2">
    <source>
        <dbReference type="ARBA" id="ARBA00004429"/>
    </source>
</evidence>
<evidence type="ECO:0000256" key="8">
    <source>
        <dbReference type="ARBA" id="ARBA00022553"/>
    </source>
</evidence>
<dbReference type="InterPro" id="IPR006068">
    <property type="entry name" value="ATPase_P-typ_cation-transptr_C"/>
</dbReference>
<dbReference type="SFLD" id="SFLDS00003">
    <property type="entry name" value="Haloacid_Dehalogenase"/>
    <property type="match status" value="1"/>
</dbReference>
<dbReference type="InterPro" id="IPR006415">
    <property type="entry name" value="P-type_ATPase_IIIB"/>
</dbReference>
<dbReference type="CDD" id="cd02077">
    <property type="entry name" value="P-type_ATPase_Mg"/>
    <property type="match status" value="1"/>
</dbReference>
<dbReference type="RefSeq" id="WP_252770101.1">
    <property type="nucleotide sequence ID" value="NZ_JAMXMC010000007.1"/>
</dbReference>
<evidence type="ECO:0000256" key="13">
    <source>
        <dbReference type="ARBA" id="ARBA00022967"/>
    </source>
</evidence>
<keyword evidence="15 18" id="KW-0472">Membrane</keyword>
<dbReference type="EMBL" id="JAMXMC010000007">
    <property type="protein sequence ID" value="MCO5977596.1"/>
    <property type="molecule type" value="Genomic_DNA"/>
</dbReference>
<dbReference type="SFLD" id="SFLDG00002">
    <property type="entry name" value="C1.7:_P-type_atpase_like"/>
    <property type="match status" value="1"/>
</dbReference>
<dbReference type="InterPro" id="IPR036412">
    <property type="entry name" value="HAD-like_sf"/>
</dbReference>
<keyword evidence="9 18" id="KW-0812">Transmembrane</keyword>
<dbReference type="PANTHER" id="PTHR42861">
    <property type="entry name" value="CALCIUM-TRANSPORTING ATPASE"/>
    <property type="match status" value="1"/>
</dbReference>
<feature type="transmembrane region" description="Helical" evidence="18">
    <location>
        <begin position="294"/>
        <end position="314"/>
    </location>
</feature>
<dbReference type="SMART" id="SM00831">
    <property type="entry name" value="Cation_ATPase_N"/>
    <property type="match status" value="1"/>
</dbReference>
<accession>A0ABT1BN31</accession>
<dbReference type="Gene3D" id="2.70.150.10">
    <property type="entry name" value="Calcium-transporting ATPase, cytoplasmic transduction domain A"/>
    <property type="match status" value="1"/>
</dbReference>
<proteinExistence type="inferred from homology"/>
<keyword evidence="13" id="KW-1278">Translocase</keyword>
<evidence type="ECO:0000313" key="20">
    <source>
        <dbReference type="EMBL" id="MCO5977596.1"/>
    </source>
</evidence>
<evidence type="ECO:0000256" key="16">
    <source>
        <dbReference type="ARBA" id="ARBA00029806"/>
    </source>
</evidence>
<evidence type="ECO:0000256" key="9">
    <source>
        <dbReference type="ARBA" id="ARBA00022692"/>
    </source>
</evidence>
<dbReference type="PRINTS" id="PR01836">
    <property type="entry name" value="MGATPASE"/>
</dbReference>
<name>A0ABT1BN31_9BURK</name>
<feature type="transmembrane region" description="Helical" evidence="18">
    <location>
        <begin position="320"/>
        <end position="345"/>
    </location>
</feature>
<comment type="catalytic activity">
    <reaction evidence="17">
        <text>Mg(2+)(out) + ATP + H2O = Mg(2+)(in) + ADP + phosphate + H(+)</text>
        <dbReference type="Rhea" id="RHEA:10260"/>
        <dbReference type="ChEBI" id="CHEBI:15377"/>
        <dbReference type="ChEBI" id="CHEBI:15378"/>
        <dbReference type="ChEBI" id="CHEBI:18420"/>
        <dbReference type="ChEBI" id="CHEBI:30616"/>
        <dbReference type="ChEBI" id="CHEBI:43474"/>
        <dbReference type="ChEBI" id="CHEBI:456216"/>
        <dbReference type="EC" id="7.2.2.14"/>
    </reaction>
</comment>
<evidence type="ECO:0000256" key="14">
    <source>
        <dbReference type="ARBA" id="ARBA00022989"/>
    </source>
</evidence>
<gene>
    <name evidence="20" type="primary">mgtA</name>
    <name evidence="20" type="ORF">M0L44_12880</name>
</gene>
<dbReference type="Gene3D" id="1.20.1110.10">
    <property type="entry name" value="Calcium-transporting ATPase, transmembrane domain"/>
    <property type="match status" value="1"/>
</dbReference>
<feature type="transmembrane region" description="Helical" evidence="18">
    <location>
        <begin position="770"/>
        <end position="794"/>
    </location>
</feature>
<keyword evidence="12" id="KW-0460">Magnesium</keyword>
<dbReference type="Proteomes" id="UP001204851">
    <property type="component" value="Unassembled WGS sequence"/>
</dbReference>
<evidence type="ECO:0000256" key="12">
    <source>
        <dbReference type="ARBA" id="ARBA00022842"/>
    </source>
</evidence>
<evidence type="ECO:0000256" key="15">
    <source>
        <dbReference type="ARBA" id="ARBA00023136"/>
    </source>
</evidence>
<evidence type="ECO:0000256" key="1">
    <source>
        <dbReference type="ARBA" id="ARBA00003954"/>
    </source>
</evidence>
<dbReference type="InterPro" id="IPR023299">
    <property type="entry name" value="ATPase_P-typ_cyto_dom_N"/>
</dbReference>
<dbReference type="Pfam" id="PF00122">
    <property type="entry name" value="E1-E2_ATPase"/>
    <property type="match status" value="1"/>
</dbReference>
<comment type="similarity">
    <text evidence="3">Belongs to the cation transport ATPase (P-type) (TC 3.A.3) family. Type IIIB subfamily.</text>
</comment>
<comment type="caution">
    <text evidence="20">The sequence shown here is derived from an EMBL/GenBank/DDBJ whole genome shotgun (WGS) entry which is preliminary data.</text>
</comment>
<evidence type="ECO:0000256" key="4">
    <source>
        <dbReference type="ARBA" id="ARBA00012786"/>
    </source>
</evidence>
<feature type="transmembrane region" description="Helical" evidence="18">
    <location>
        <begin position="838"/>
        <end position="857"/>
    </location>
</feature>
<evidence type="ECO:0000256" key="10">
    <source>
        <dbReference type="ARBA" id="ARBA00022741"/>
    </source>
</evidence>
<reference evidence="20 21" key="1">
    <citation type="submission" date="2022-06" db="EMBL/GenBank/DDBJ databases">
        <title>Ideonella sp. NS12-5 Genome sequencing and assembly.</title>
        <authorList>
            <person name="Jung Y."/>
        </authorList>
    </citation>
    <scope>NUCLEOTIDE SEQUENCE [LARGE SCALE GENOMIC DNA]</scope>
    <source>
        <strain evidence="20 21">NS12-5</strain>
    </source>
</reference>
<dbReference type="InterPro" id="IPR004014">
    <property type="entry name" value="ATPase_P-typ_cation-transptr_N"/>
</dbReference>
<keyword evidence="8" id="KW-0597">Phosphoprotein</keyword>
<keyword evidence="6" id="KW-1003">Cell membrane</keyword>
<evidence type="ECO:0000259" key="19">
    <source>
        <dbReference type="SMART" id="SM00831"/>
    </source>
</evidence>
<dbReference type="SUPFAM" id="SSF56784">
    <property type="entry name" value="HAD-like"/>
    <property type="match status" value="1"/>
</dbReference>
<dbReference type="InterPro" id="IPR008250">
    <property type="entry name" value="ATPase_P-typ_transduc_dom_A_sf"/>
</dbReference>
<sequence>MPQAPPRPRGAFARFLRRQHGGHRFRRLIWWGHAVGGPSHRHAAAQVGGPLRSTARLSPEAALAHWHSSTEGLTEAQAQRVRRRVGPNQVGTEGPLPWPQHLWQAYRSPFSLLLTALAAISWLTQDLRSAIVILAMVALATGMRFVQERRSSHAADALKAMVSSQASVLRPGQTAQEAPMARLVPGDVVLLSAGDMVPSDARVLTAKDLFVNQAAMTGESLPVEKQARALETVTDPLAADNLVFMGTNVVSGSATVLVVATGSLTFFGALAGHAASTERVPTQFEAGINQVSRLLLRLMAVMVPLVLLFNGWGHGNWLEAFLFALSVAVGLTPEMLPMIVTSTLAKGAVAMAKRQVIVKRLDAIQNLGAMDVLCTDKTGTLTQDHIALSHAIDAWGRPDDGPLRWAWLNSQHQTGLKNPMDRALLARGDLASACGGWTKLDEVPFDFQRRRMSVVLQPPAAEAAARLVCKGAVEEVLACCQAVVAREGQGETAQPLTPERLAEIRATAARLSAEGLRVVAVAWREVPPQAAYHVTDETALTLAGFVAFLDPPKDSTAPALQALAAHGVTVKVLTGDSDAVTRQVCQQVGLPVTGLLLGAQVAALDDTALQAAVQEANVFARLAPQDKERIVKALRAQGHVVGFMGDGINDAPALHAADVGISVDSGVDIAKEVADIILLEKSLLVLDAGVVEGRKTFANMLKYIKMAVSSNFGNVLSVLAASLLLPFLPMLPMHLLVQNLLYDFSQAAVPFDRVDADLLDRPQRWNPDELGRFMLTFGPISSIFDLATFALMWWGYGAQTVAQQTLFQSGWFVESLLTQTLVVHLIRSPRLPFIGSRAAPALLATTGALAVLALWLPQGPLAPWLKLQPLPASYFTLLPVLLLGYMAGVQWAKRAWVRRHGWQ</sequence>
<dbReference type="PROSITE" id="PS00154">
    <property type="entry name" value="ATPASE_E1_E2"/>
    <property type="match status" value="1"/>
</dbReference>
<evidence type="ECO:0000256" key="6">
    <source>
        <dbReference type="ARBA" id="ARBA00022475"/>
    </source>
</evidence>
<protein>
    <recommendedName>
        <fullName evidence="5">Magnesium-transporting ATPase, P-type 1</fullName>
        <ecNumber evidence="4">7.2.2.14</ecNumber>
    </recommendedName>
    <alternativeName>
        <fullName evidence="16">Mg(2+) transport ATPase, P-type 1</fullName>
    </alternativeName>
</protein>
<dbReference type="Gene3D" id="3.40.1110.10">
    <property type="entry name" value="Calcium-transporting ATPase, cytoplasmic domain N"/>
    <property type="match status" value="1"/>
</dbReference>
<dbReference type="InterPro" id="IPR023298">
    <property type="entry name" value="ATPase_P-typ_TM_dom_sf"/>
</dbReference>
<evidence type="ECO:0000256" key="7">
    <source>
        <dbReference type="ARBA" id="ARBA00022519"/>
    </source>
</evidence>
<dbReference type="InterPro" id="IPR059000">
    <property type="entry name" value="ATPase_P-type_domA"/>
</dbReference>
<dbReference type="SFLD" id="SFLDF00027">
    <property type="entry name" value="p-type_atpase"/>
    <property type="match status" value="1"/>
</dbReference>
<evidence type="ECO:0000256" key="18">
    <source>
        <dbReference type="SAM" id="Phobius"/>
    </source>
</evidence>
<dbReference type="EC" id="7.2.2.14" evidence="4"/>
<feature type="transmembrane region" description="Helical" evidence="18">
    <location>
        <begin position="872"/>
        <end position="892"/>
    </location>
</feature>
<dbReference type="InterPro" id="IPR023214">
    <property type="entry name" value="HAD_sf"/>
</dbReference>
<evidence type="ECO:0000256" key="5">
    <source>
        <dbReference type="ARBA" id="ARBA00013555"/>
    </source>
</evidence>
<keyword evidence="21" id="KW-1185">Reference proteome</keyword>